<name>A0ABN8Z6I3_RANTA</name>
<accession>A0ABN8Z6I3</accession>
<evidence type="ECO:0000313" key="1">
    <source>
        <dbReference type="EMBL" id="CAI9169517.1"/>
    </source>
</evidence>
<organism evidence="1 2">
    <name type="scientific">Rangifer tarandus platyrhynchus</name>
    <name type="common">Svalbard reindeer</name>
    <dbReference type="NCBI Taxonomy" id="3082113"/>
    <lineage>
        <taxon>Eukaryota</taxon>
        <taxon>Metazoa</taxon>
        <taxon>Chordata</taxon>
        <taxon>Craniata</taxon>
        <taxon>Vertebrata</taxon>
        <taxon>Euteleostomi</taxon>
        <taxon>Mammalia</taxon>
        <taxon>Eutheria</taxon>
        <taxon>Laurasiatheria</taxon>
        <taxon>Artiodactyla</taxon>
        <taxon>Ruminantia</taxon>
        <taxon>Pecora</taxon>
        <taxon>Cervidae</taxon>
        <taxon>Odocoileinae</taxon>
        <taxon>Rangifer</taxon>
    </lineage>
</organism>
<evidence type="ECO:0000313" key="2">
    <source>
        <dbReference type="Proteomes" id="UP001176941"/>
    </source>
</evidence>
<dbReference type="Proteomes" id="UP001176941">
    <property type="component" value="Chromosome 3"/>
</dbReference>
<reference evidence="1" key="1">
    <citation type="submission" date="2023-04" db="EMBL/GenBank/DDBJ databases">
        <authorList>
            <consortium name="ELIXIR-Norway"/>
        </authorList>
    </citation>
    <scope>NUCLEOTIDE SEQUENCE [LARGE SCALE GENOMIC DNA]</scope>
</reference>
<dbReference type="EMBL" id="OX459939">
    <property type="protein sequence ID" value="CAI9169517.1"/>
    <property type="molecule type" value="Genomic_DNA"/>
</dbReference>
<proteinExistence type="predicted"/>
<sequence>MTGFFSKLKILTKTLCPDPCPNSLDSSGKDQLGIWHGFFFFLSYSVFKSSSASLGTELFIFPLVKIRALAEHKSVFSLCWSVAASASGFEHWTYIFCFGGDIKIPLFRGGGG</sequence>
<keyword evidence="2" id="KW-1185">Reference proteome</keyword>
<protein>
    <submittedName>
        <fullName evidence="1">Uncharacterized protein</fullName>
    </submittedName>
</protein>
<gene>
    <name evidence="1" type="ORF">MRATA1EN1_LOCUS18479</name>
</gene>